<dbReference type="InterPro" id="IPR007568">
    <property type="entry name" value="RTA1"/>
</dbReference>
<feature type="transmembrane region" description="Helical" evidence="6">
    <location>
        <begin position="112"/>
        <end position="132"/>
    </location>
</feature>
<keyword evidence="2 6" id="KW-0812">Transmembrane</keyword>
<evidence type="ECO:0000313" key="8">
    <source>
        <dbReference type="Proteomes" id="UP001301958"/>
    </source>
</evidence>
<comment type="subcellular location">
    <subcellularLocation>
        <location evidence="1">Membrane</location>
        <topology evidence="1">Multi-pass membrane protein</topology>
    </subcellularLocation>
</comment>
<proteinExistence type="predicted"/>
<evidence type="ECO:0000256" key="1">
    <source>
        <dbReference type="ARBA" id="ARBA00004141"/>
    </source>
</evidence>
<dbReference type="PANTHER" id="PTHR31465:SF8">
    <property type="entry name" value="DOMAIN PROTEIN, PUTATIVE (AFU_ORTHOLOGUE AFUA_6G14140)-RELATED"/>
    <property type="match status" value="1"/>
</dbReference>
<feature type="transmembrane region" description="Helical" evidence="6">
    <location>
        <begin position="52"/>
        <end position="72"/>
    </location>
</feature>
<dbReference type="AlphaFoldDB" id="A0AAN7BI43"/>
<dbReference type="GO" id="GO:0000324">
    <property type="term" value="C:fungal-type vacuole"/>
    <property type="evidence" value="ECO:0007669"/>
    <property type="project" value="TreeGrafter"/>
</dbReference>
<reference evidence="7" key="2">
    <citation type="submission" date="2023-05" db="EMBL/GenBank/DDBJ databases">
        <authorList>
            <consortium name="Lawrence Berkeley National Laboratory"/>
            <person name="Steindorff A."/>
            <person name="Hensen N."/>
            <person name="Bonometti L."/>
            <person name="Westerberg I."/>
            <person name="Brannstrom I.O."/>
            <person name="Guillou S."/>
            <person name="Cros-Aarteil S."/>
            <person name="Calhoun S."/>
            <person name="Haridas S."/>
            <person name="Kuo A."/>
            <person name="Mondo S."/>
            <person name="Pangilinan J."/>
            <person name="Riley R."/>
            <person name="Labutti K."/>
            <person name="Andreopoulos B."/>
            <person name="Lipzen A."/>
            <person name="Chen C."/>
            <person name="Yanf M."/>
            <person name="Daum C."/>
            <person name="Ng V."/>
            <person name="Clum A."/>
            <person name="Ohm R."/>
            <person name="Martin F."/>
            <person name="Silar P."/>
            <person name="Natvig D."/>
            <person name="Lalanne C."/>
            <person name="Gautier V."/>
            <person name="Ament-Velasquez S.L."/>
            <person name="Kruys A."/>
            <person name="Hutchinson M.I."/>
            <person name="Powell A.J."/>
            <person name="Barry K."/>
            <person name="Miller A.N."/>
            <person name="Grigoriev I.V."/>
            <person name="Debuchy R."/>
            <person name="Gladieux P."/>
            <person name="Thoren M.H."/>
            <person name="Johannesson H."/>
        </authorList>
    </citation>
    <scope>NUCLEOTIDE SEQUENCE</scope>
    <source>
        <strain evidence="7">CBS 990.96</strain>
    </source>
</reference>
<feature type="transmembrane region" description="Helical" evidence="6">
    <location>
        <begin position="281"/>
        <end position="306"/>
    </location>
</feature>
<dbReference type="GO" id="GO:0005886">
    <property type="term" value="C:plasma membrane"/>
    <property type="evidence" value="ECO:0007669"/>
    <property type="project" value="TreeGrafter"/>
</dbReference>
<dbReference type="Proteomes" id="UP001301958">
    <property type="component" value="Unassembled WGS sequence"/>
</dbReference>
<dbReference type="Pfam" id="PF04479">
    <property type="entry name" value="RTA1"/>
    <property type="match status" value="1"/>
</dbReference>
<feature type="region of interest" description="Disordered" evidence="5">
    <location>
        <begin position="345"/>
        <end position="373"/>
    </location>
</feature>
<feature type="transmembrane region" description="Helical" evidence="6">
    <location>
        <begin position="190"/>
        <end position="214"/>
    </location>
</feature>
<gene>
    <name evidence="7" type="ORF">QBC38DRAFT_38450</name>
</gene>
<keyword evidence="8" id="KW-1185">Reference proteome</keyword>
<reference evidence="7" key="1">
    <citation type="journal article" date="2023" name="Mol. Phylogenet. Evol.">
        <title>Genome-scale phylogeny and comparative genomics of the fungal order Sordariales.</title>
        <authorList>
            <person name="Hensen N."/>
            <person name="Bonometti L."/>
            <person name="Westerberg I."/>
            <person name="Brannstrom I.O."/>
            <person name="Guillou S."/>
            <person name="Cros-Aarteil S."/>
            <person name="Calhoun S."/>
            <person name="Haridas S."/>
            <person name="Kuo A."/>
            <person name="Mondo S."/>
            <person name="Pangilinan J."/>
            <person name="Riley R."/>
            <person name="LaButti K."/>
            <person name="Andreopoulos B."/>
            <person name="Lipzen A."/>
            <person name="Chen C."/>
            <person name="Yan M."/>
            <person name="Daum C."/>
            <person name="Ng V."/>
            <person name="Clum A."/>
            <person name="Steindorff A."/>
            <person name="Ohm R.A."/>
            <person name="Martin F."/>
            <person name="Silar P."/>
            <person name="Natvig D.O."/>
            <person name="Lalanne C."/>
            <person name="Gautier V."/>
            <person name="Ament-Velasquez S.L."/>
            <person name="Kruys A."/>
            <person name="Hutchinson M.I."/>
            <person name="Powell A.J."/>
            <person name="Barry K."/>
            <person name="Miller A.N."/>
            <person name="Grigoriev I.V."/>
            <person name="Debuchy R."/>
            <person name="Gladieux P."/>
            <person name="Hiltunen Thoren M."/>
            <person name="Johannesson H."/>
        </authorList>
    </citation>
    <scope>NUCLEOTIDE SEQUENCE</scope>
    <source>
        <strain evidence="7">CBS 990.96</strain>
    </source>
</reference>
<keyword evidence="3 6" id="KW-1133">Transmembrane helix</keyword>
<evidence type="ECO:0000256" key="3">
    <source>
        <dbReference type="ARBA" id="ARBA00022989"/>
    </source>
</evidence>
<feature type="transmembrane region" description="Helical" evidence="6">
    <location>
        <begin position="153"/>
        <end position="178"/>
    </location>
</feature>
<evidence type="ECO:0000256" key="6">
    <source>
        <dbReference type="SAM" id="Phobius"/>
    </source>
</evidence>
<feature type="transmembrane region" description="Helical" evidence="6">
    <location>
        <begin position="240"/>
        <end position="261"/>
    </location>
</feature>
<dbReference type="PANTHER" id="PTHR31465">
    <property type="entry name" value="PROTEIN RTA1-RELATED"/>
    <property type="match status" value="1"/>
</dbReference>
<organism evidence="7 8">
    <name type="scientific">Podospora fimiseda</name>
    <dbReference type="NCBI Taxonomy" id="252190"/>
    <lineage>
        <taxon>Eukaryota</taxon>
        <taxon>Fungi</taxon>
        <taxon>Dikarya</taxon>
        <taxon>Ascomycota</taxon>
        <taxon>Pezizomycotina</taxon>
        <taxon>Sordariomycetes</taxon>
        <taxon>Sordariomycetidae</taxon>
        <taxon>Sordariales</taxon>
        <taxon>Podosporaceae</taxon>
        <taxon>Podospora</taxon>
    </lineage>
</organism>
<evidence type="ECO:0000313" key="7">
    <source>
        <dbReference type="EMBL" id="KAK4223781.1"/>
    </source>
</evidence>
<evidence type="ECO:0000256" key="4">
    <source>
        <dbReference type="ARBA" id="ARBA00023136"/>
    </source>
</evidence>
<protein>
    <submittedName>
        <fullName evidence="7">RTA-like protein</fullName>
    </submittedName>
</protein>
<evidence type="ECO:0000256" key="2">
    <source>
        <dbReference type="ARBA" id="ARBA00022692"/>
    </source>
</evidence>
<keyword evidence="4 6" id="KW-0472">Membrane</keyword>
<sequence length="373" mass="40119">MVKFDPSSFLPPGTDPSQIDNIIGAYYYSCNHASPTCPVEATTLGYRPNRGINIFFAIGFGLSAISTLYFGIKHKTWSYMAFISAGCLLEMAGYAARIPLTDNPWNKPAFETQIVAIILAPTLICISIYLTLKHVCLGLNSGISPVKPEWYPFIFVPLDVSCLLVQAIGGSLAAGGALKSLSLVNHGNRAIIAGIVLQVVVLGGFGGVGGVYFLRVKRWIKSGNADSEAIALWSERNFRWFVYAVVGAYSGILIRCIYRIAEMAGGWGNHIMQDEPSFIVLEGFMVLVPCILLASFPAGVLFPQMAARMSAPRRSRAAVSGGDVENQSDTKPGAGQIQVATVQDSGELQINTDTEKPEAASISKGPKSKEEQI</sequence>
<feature type="region of interest" description="Disordered" evidence="5">
    <location>
        <begin position="317"/>
        <end position="336"/>
    </location>
</feature>
<accession>A0AAN7BI43</accession>
<dbReference type="EMBL" id="MU865414">
    <property type="protein sequence ID" value="KAK4223781.1"/>
    <property type="molecule type" value="Genomic_DNA"/>
</dbReference>
<evidence type="ECO:0000256" key="5">
    <source>
        <dbReference type="SAM" id="MobiDB-lite"/>
    </source>
</evidence>
<name>A0AAN7BI43_9PEZI</name>
<comment type="caution">
    <text evidence="7">The sequence shown here is derived from an EMBL/GenBank/DDBJ whole genome shotgun (WGS) entry which is preliminary data.</text>
</comment>
<feature type="transmembrane region" description="Helical" evidence="6">
    <location>
        <begin position="79"/>
        <end position="100"/>
    </location>
</feature>